<proteinExistence type="predicted"/>
<dbReference type="RefSeq" id="WP_160728885.1">
    <property type="nucleotide sequence ID" value="NZ_WTYC01000009.1"/>
</dbReference>
<feature type="compositionally biased region" description="Basic and acidic residues" evidence="1">
    <location>
        <begin position="123"/>
        <end position="137"/>
    </location>
</feature>
<protein>
    <submittedName>
        <fullName evidence="2">Uncharacterized protein</fullName>
    </submittedName>
</protein>
<dbReference type="EMBL" id="WTYC01000009">
    <property type="protein sequence ID" value="MXO49357.1"/>
    <property type="molecule type" value="Genomic_DNA"/>
</dbReference>
<sequence>MVRHVKKIGADLVEDAREATGGRDENVPGPSSNPMTNLLISDLLIRAGSYVVRDAVERGMLRGRYGRDTARDIVKNKSLGQQAISFALAKVATRSLPGALLVGGGALAKTIFDRSQKRRKSRREGDRDLIEQAHSDE</sequence>
<evidence type="ECO:0000313" key="2">
    <source>
        <dbReference type="EMBL" id="MXO49357.1"/>
    </source>
</evidence>
<comment type="caution">
    <text evidence="2">The sequence shown here is derived from an EMBL/GenBank/DDBJ whole genome shotgun (WGS) entry which is preliminary data.</text>
</comment>
<organism evidence="2 3">
    <name type="scientific">Qipengyuania vulgaris</name>
    <dbReference type="NCBI Taxonomy" id="291985"/>
    <lineage>
        <taxon>Bacteria</taxon>
        <taxon>Pseudomonadati</taxon>
        <taxon>Pseudomonadota</taxon>
        <taxon>Alphaproteobacteria</taxon>
        <taxon>Sphingomonadales</taxon>
        <taxon>Erythrobacteraceae</taxon>
        <taxon>Qipengyuania</taxon>
    </lineage>
</organism>
<evidence type="ECO:0000256" key="1">
    <source>
        <dbReference type="SAM" id="MobiDB-lite"/>
    </source>
</evidence>
<dbReference type="Proteomes" id="UP000448199">
    <property type="component" value="Unassembled WGS sequence"/>
</dbReference>
<feature type="region of interest" description="Disordered" evidence="1">
    <location>
        <begin position="114"/>
        <end position="137"/>
    </location>
</feature>
<accession>A0A844XVX6</accession>
<reference evidence="2 3" key="1">
    <citation type="submission" date="2019-12" db="EMBL/GenBank/DDBJ databases">
        <title>Genomic-based taxomic classification of the family Erythrobacteraceae.</title>
        <authorList>
            <person name="Xu L."/>
        </authorList>
    </citation>
    <scope>NUCLEOTIDE SEQUENCE [LARGE SCALE GENOMIC DNA]</scope>
    <source>
        <strain evidence="2 3">DSM 17792</strain>
    </source>
</reference>
<gene>
    <name evidence="2" type="ORF">GRI69_13945</name>
</gene>
<dbReference type="OrthoDB" id="7391946at2"/>
<name>A0A844XVX6_9SPHN</name>
<dbReference type="AlphaFoldDB" id="A0A844XVX6"/>
<keyword evidence="3" id="KW-1185">Reference proteome</keyword>
<evidence type="ECO:0000313" key="3">
    <source>
        <dbReference type="Proteomes" id="UP000448199"/>
    </source>
</evidence>